<feature type="region of interest" description="Disordered" evidence="1">
    <location>
        <begin position="101"/>
        <end position="137"/>
    </location>
</feature>
<gene>
    <name evidence="2" type="ORF">MMF94_08280</name>
</gene>
<evidence type="ECO:0000256" key="1">
    <source>
        <dbReference type="SAM" id="MobiDB-lite"/>
    </source>
</evidence>
<keyword evidence="3" id="KW-1185">Reference proteome</keyword>
<organism evidence="2 3">
    <name type="scientific">Pseudonocardia alaniniphila</name>
    <dbReference type="NCBI Taxonomy" id="75291"/>
    <lineage>
        <taxon>Bacteria</taxon>
        <taxon>Bacillati</taxon>
        <taxon>Actinomycetota</taxon>
        <taxon>Actinomycetes</taxon>
        <taxon>Pseudonocardiales</taxon>
        <taxon>Pseudonocardiaceae</taxon>
        <taxon>Pseudonocardia</taxon>
    </lineage>
</organism>
<dbReference type="Proteomes" id="UP001299970">
    <property type="component" value="Unassembled WGS sequence"/>
</dbReference>
<dbReference type="RefSeq" id="WP_241035699.1">
    <property type="nucleotide sequence ID" value="NZ_BAAAJF010000024.1"/>
</dbReference>
<reference evidence="2 3" key="1">
    <citation type="submission" date="2022-03" db="EMBL/GenBank/DDBJ databases">
        <title>Pseudonocardia alaer sp. nov., a novel actinomycete isolated from reed forest soil.</title>
        <authorList>
            <person name="Wang L."/>
        </authorList>
    </citation>
    <scope>NUCLEOTIDE SEQUENCE [LARGE SCALE GENOMIC DNA]</scope>
    <source>
        <strain evidence="2 3">Y-16303</strain>
    </source>
</reference>
<evidence type="ECO:0000313" key="3">
    <source>
        <dbReference type="Proteomes" id="UP001299970"/>
    </source>
</evidence>
<evidence type="ECO:0000313" key="2">
    <source>
        <dbReference type="EMBL" id="MCH6165675.1"/>
    </source>
</evidence>
<protein>
    <submittedName>
        <fullName evidence="2">Uncharacterized protein</fullName>
    </submittedName>
</protein>
<name>A0ABS9TAW2_9PSEU</name>
<feature type="compositionally biased region" description="Polar residues" evidence="1">
    <location>
        <begin position="109"/>
        <end position="123"/>
    </location>
</feature>
<dbReference type="EMBL" id="JAKXMK010000006">
    <property type="protein sequence ID" value="MCH6165675.1"/>
    <property type="molecule type" value="Genomic_DNA"/>
</dbReference>
<accession>A0ABS9TAW2</accession>
<comment type="caution">
    <text evidence="2">The sequence shown here is derived from an EMBL/GenBank/DDBJ whole genome shotgun (WGS) entry which is preliminary data.</text>
</comment>
<sequence length="137" mass="14752">MNRADPLQGLRPRHGLLTEMQRHALHQLRVADDGLAEPVLRALYQIVVVGYEYTEATLDLSGETAIELQRQGLVQRGPSNGALDPTDDVRFSLLLDPAASTAISPASTDKTPAQSTENATADTPTCDRASATEIRST</sequence>
<proteinExistence type="predicted"/>